<dbReference type="EMBL" id="KV921403">
    <property type="protein sequence ID" value="ORE15940.1"/>
    <property type="molecule type" value="Genomic_DNA"/>
</dbReference>
<organism evidence="1 2">
    <name type="scientific">Rhizopus microsporus</name>
    <dbReference type="NCBI Taxonomy" id="58291"/>
    <lineage>
        <taxon>Eukaryota</taxon>
        <taxon>Fungi</taxon>
        <taxon>Fungi incertae sedis</taxon>
        <taxon>Mucoromycota</taxon>
        <taxon>Mucoromycotina</taxon>
        <taxon>Mucoromycetes</taxon>
        <taxon>Mucorales</taxon>
        <taxon>Mucorineae</taxon>
        <taxon>Rhizopodaceae</taxon>
        <taxon>Rhizopus</taxon>
    </lineage>
</organism>
<sequence>MEVLMSHIGLRDIFVITDDSSEDVNNKKTVKERSMKFANNEYKARSSFGWPKQVELKNREIAGMQAVYDEIPSLDSGDSNTILNYLQVLSKNRKKILCFMKGYRHRETKGYLYSNRQITDDYMCQLVLAETSPGAPCALAHNTSTQKRQKARRVFDKSNQANPADDGRRTVIAYGDASLPGMKKRYTPILVKRTQRALAKKAIVIPVDEFRTSITCCKCYRKLDQKYEAQTLVFSLCSKRKRRLRLKGQKNAAMYCLDDDRYVICRTSQCSERMPGNFPPAIYQLKQCKLCPAGNGQDIAWQRDINAAINIRSIMVSYIEAGHKILSRYPSLTRGGAFGVQQPTRSGTSKYSSLQQYRQFLDTANV</sequence>
<proteinExistence type="predicted"/>
<accession>A0A1X0RV96</accession>
<dbReference type="AlphaFoldDB" id="A0A1X0RV96"/>
<reference evidence="1 2" key="1">
    <citation type="journal article" date="2016" name="Proc. Natl. Acad. Sci. U.S.A.">
        <title>Lipid metabolic changes in an early divergent fungus govern the establishment of a mutualistic symbiosis with endobacteria.</title>
        <authorList>
            <person name="Lastovetsky O.A."/>
            <person name="Gaspar M.L."/>
            <person name="Mondo S.J."/>
            <person name="LaButti K.M."/>
            <person name="Sandor L."/>
            <person name="Grigoriev I.V."/>
            <person name="Henry S.A."/>
            <person name="Pawlowska T.E."/>
        </authorList>
    </citation>
    <scope>NUCLEOTIDE SEQUENCE [LARGE SCALE GENOMIC DNA]</scope>
    <source>
        <strain evidence="1 2">ATCC 11559</strain>
    </source>
</reference>
<dbReference type="Proteomes" id="UP000242381">
    <property type="component" value="Unassembled WGS sequence"/>
</dbReference>
<protein>
    <submittedName>
        <fullName evidence="1">Uncharacterized protein</fullName>
    </submittedName>
</protein>
<dbReference type="VEuPathDB" id="FungiDB:BCV72DRAFT_246335"/>
<name>A0A1X0RV96_RHIZD</name>
<evidence type="ECO:0000313" key="2">
    <source>
        <dbReference type="Proteomes" id="UP000242381"/>
    </source>
</evidence>
<evidence type="ECO:0000313" key="1">
    <source>
        <dbReference type="EMBL" id="ORE15940.1"/>
    </source>
</evidence>
<gene>
    <name evidence="1" type="ORF">BCV71DRAFT_237091</name>
</gene>